<name>A0ACA9N1F6_9GLOM</name>
<evidence type="ECO:0000313" key="1">
    <source>
        <dbReference type="EMBL" id="CAG8626456.1"/>
    </source>
</evidence>
<dbReference type="Proteomes" id="UP000789702">
    <property type="component" value="Unassembled WGS sequence"/>
</dbReference>
<evidence type="ECO:0000313" key="2">
    <source>
        <dbReference type="Proteomes" id="UP000789702"/>
    </source>
</evidence>
<keyword evidence="2" id="KW-1185">Reference proteome</keyword>
<protein>
    <submittedName>
        <fullName evidence="1">6298_t:CDS:1</fullName>
    </submittedName>
</protein>
<proteinExistence type="predicted"/>
<comment type="caution">
    <text evidence="1">The sequence shown here is derived from an EMBL/GenBank/DDBJ whole genome shotgun (WGS) entry which is preliminary data.</text>
</comment>
<gene>
    <name evidence="1" type="ORF">DHETER_LOCUS8225</name>
</gene>
<reference evidence="1" key="1">
    <citation type="submission" date="2021-06" db="EMBL/GenBank/DDBJ databases">
        <authorList>
            <person name="Kallberg Y."/>
            <person name="Tangrot J."/>
            <person name="Rosling A."/>
        </authorList>
    </citation>
    <scope>NUCLEOTIDE SEQUENCE</scope>
    <source>
        <strain evidence="1">IL203A</strain>
    </source>
</reference>
<sequence length="162" mass="18574">VGLYGPADRTNSNIYGVLPYVAPEVLRGNSCTQASDIYSFGFIMWTLSECERPFCKDPHDLDLATRICNGLRPEIVTDTPEVYLSLMKICWHQNPEKRPNIVELCGMLDSWATDIQHNPTSMISRQFRGANRERSVFENRTIDSMAIYKSRLLNFQSLHVTR</sequence>
<organism evidence="1 2">
    <name type="scientific">Dentiscutata heterogama</name>
    <dbReference type="NCBI Taxonomy" id="1316150"/>
    <lineage>
        <taxon>Eukaryota</taxon>
        <taxon>Fungi</taxon>
        <taxon>Fungi incertae sedis</taxon>
        <taxon>Mucoromycota</taxon>
        <taxon>Glomeromycotina</taxon>
        <taxon>Glomeromycetes</taxon>
        <taxon>Diversisporales</taxon>
        <taxon>Gigasporaceae</taxon>
        <taxon>Dentiscutata</taxon>
    </lineage>
</organism>
<dbReference type="EMBL" id="CAJVPU010012773">
    <property type="protein sequence ID" value="CAG8626456.1"/>
    <property type="molecule type" value="Genomic_DNA"/>
</dbReference>
<feature type="non-terminal residue" evidence="1">
    <location>
        <position position="1"/>
    </location>
</feature>
<accession>A0ACA9N1F6</accession>